<gene>
    <name evidence="7" type="primary">gatA</name>
    <name evidence="9" type="ORF">A3G49_02185</name>
</gene>
<evidence type="ECO:0000256" key="7">
    <source>
        <dbReference type="HAMAP-Rule" id="MF_00120"/>
    </source>
</evidence>
<organism evidence="9 10">
    <name type="scientific">Candidatus Sungbacteria bacterium RIFCSPLOWO2_12_FULL_41_11</name>
    <dbReference type="NCBI Taxonomy" id="1802286"/>
    <lineage>
        <taxon>Bacteria</taxon>
        <taxon>Candidatus Sungiibacteriota</taxon>
    </lineage>
</organism>
<feature type="active site" description="Acyl-ester intermediate" evidence="7">
    <location>
        <position position="177"/>
    </location>
</feature>
<evidence type="ECO:0000259" key="8">
    <source>
        <dbReference type="Pfam" id="PF01425"/>
    </source>
</evidence>
<dbReference type="InterPro" id="IPR023631">
    <property type="entry name" value="Amidase_dom"/>
</dbReference>
<dbReference type="AlphaFoldDB" id="A0A1G2LQS3"/>
<evidence type="ECO:0000256" key="4">
    <source>
        <dbReference type="ARBA" id="ARBA00022840"/>
    </source>
</evidence>
<protein>
    <recommendedName>
        <fullName evidence="7">Glutamyl-tRNA(Gln) amidotransferase subunit A</fullName>
        <shortName evidence="7">Glu-ADT subunit A</shortName>
        <ecNumber evidence="7">6.3.5.7</ecNumber>
    </recommendedName>
</protein>
<keyword evidence="3 7" id="KW-0547">Nucleotide-binding</keyword>
<dbReference type="Pfam" id="PF01425">
    <property type="entry name" value="Amidase"/>
    <property type="match status" value="1"/>
</dbReference>
<evidence type="ECO:0000256" key="3">
    <source>
        <dbReference type="ARBA" id="ARBA00022741"/>
    </source>
</evidence>
<comment type="subunit">
    <text evidence="7">Heterotrimer of A, B and C subunits.</text>
</comment>
<dbReference type="GO" id="GO:0005524">
    <property type="term" value="F:ATP binding"/>
    <property type="evidence" value="ECO:0007669"/>
    <property type="project" value="UniProtKB-KW"/>
</dbReference>
<dbReference type="GO" id="GO:0006412">
    <property type="term" value="P:translation"/>
    <property type="evidence" value="ECO:0007669"/>
    <property type="project" value="UniProtKB-UniRule"/>
</dbReference>
<dbReference type="InterPro" id="IPR000120">
    <property type="entry name" value="Amidase"/>
</dbReference>
<dbReference type="Proteomes" id="UP000177171">
    <property type="component" value="Unassembled WGS sequence"/>
</dbReference>
<evidence type="ECO:0000313" key="9">
    <source>
        <dbReference type="EMBL" id="OHA13151.1"/>
    </source>
</evidence>
<dbReference type="GO" id="GO:0050567">
    <property type="term" value="F:glutaminyl-tRNA synthase (glutamine-hydrolyzing) activity"/>
    <property type="evidence" value="ECO:0007669"/>
    <property type="project" value="UniProtKB-UniRule"/>
</dbReference>
<dbReference type="HAMAP" id="MF_00120">
    <property type="entry name" value="GatA"/>
    <property type="match status" value="1"/>
</dbReference>
<accession>A0A1G2LQS3</accession>
<dbReference type="EMBL" id="MHQY01000033">
    <property type="protein sequence ID" value="OHA13151.1"/>
    <property type="molecule type" value="Genomic_DNA"/>
</dbReference>
<comment type="catalytic activity">
    <reaction evidence="6 7">
        <text>L-glutamyl-tRNA(Gln) + L-glutamine + ATP + H2O = L-glutaminyl-tRNA(Gln) + L-glutamate + ADP + phosphate + H(+)</text>
        <dbReference type="Rhea" id="RHEA:17521"/>
        <dbReference type="Rhea" id="RHEA-COMP:9681"/>
        <dbReference type="Rhea" id="RHEA-COMP:9684"/>
        <dbReference type="ChEBI" id="CHEBI:15377"/>
        <dbReference type="ChEBI" id="CHEBI:15378"/>
        <dbReference type="ChEBI" id="CHEBI:29985"/>
        <dbReference type="ChEBI" id="CHEBI:30616"/>
        <dbReference type="ChEBI" id="CHEBI:43474"/>
        <dbReference type="ChEBI" id="CHEBI:58359"/>
        <dbReference type="ChEBI" id="CHEBI:78520"/>
        <dbReference type="ChEBI" id="CHEBI:78521"/>
        <dbReference type="ChEBI" id="CHEBI:456216"/>
        <dbReference type="EC" id="6.3.5.7"/>
    </reaction>
</comment>
<evidence type="ECO:0000313" key="10">
    <source>
        <dbReference type="Proteomes" id="UP000177171"/>
    </source>
</evidence>
<evidence type="ECO:0000256" key="6">
    <source>
        <dbReference type="ARBA" id="ARBA00047407"/>
    </source>
</evidence>
<keyword evidence="2 7" id="KW-0436">Ligase</keyword>
<dbReference type="InterPro" id="IPR036928">
    <property type="entry name" value="AS_sf"/>
</dbReference>
<dbReference type="InterPro" id="IPR020556">
    <property type="entry name" value="Amidase_CS"/>
</dbReference>
<keyword evidence="4 7" id="KW-0067">ATP-binding</keyword>
<dbReference type="PANTHER" id="PTHR11895:SF151">
    <property type="entry name" value="GLUTAMYL-TRNA(GLN) AMIDOTRANSFERASE SUBUNIT A"/>
    <property type="match status" value="1"/>
</dbReference>
<dbReference type="Gene3D" id="3.90.1300.10">
    <property type="entry name" value="Amidase signature (AS) domain"/>
    <property type="match status" value="1"/>
</dbReference>
<comment type="similarity">
    <text evidence="1 7">Belongs to the amidase family. GatA subfamily.</text>
</comment>
<evidence type="ECO:0000256" key="1">
    <source>
        <dbReference type="ARBA" id="ARBA00008069"/>
    </source>
</evidence>
<proteinExistence type="inferred from homology"/>
<dbReference type="GO" id="GO:0030956">
    <property type="term" value="C:glutamyl-tRNA(Gln) amidotransferase complex"/>
    <property type="evidence" value="ECO:0007669"/>
    <property type="project" value="InterPro"/>
</dbReference>
<name>A0A1G2LQS3_9BACT</name>
<comment type="caution">
    <text evidence="9">The sequence shown here is derived from an EMBL/GenBank/DDBJ whole genome shotgun (WGS) entry which is preliminary data.</text>
</comment>
<dbReference type="EC" id="6.3.5.7" evidence="7"/>
<reference evidence="9 10" key="1">
    <citation type="journal article" date="2016" name="Nat. Commun.">
        <title>Thousands of microbial genomes shed light on interconnected biogeochemical processes in an aquifer system.</title>
        <authorList>
            <person name="Anantharaman K."/>
            <person name="Brown C.T."/>
            <person name="Hug L.A."/>
            <person name="Sharon I."/>
            <person name="Castelle C.J."/>
            <person name="Probst A.J."/>
            <person name="Thomas B.C."/>
            <person name="Singh A."/>
            <person name="Wilkins M.J."/>
            <person name="Karaoz U."/>
            <person name="Brodie E.L."/>
            <person name="Williams K.H."/>
            <person name="Hubbard S.S."/>
            <person name="Banfield J.F."/>
        </authorList>
    </citation>
    <scope>NUCLEOTIDE SEQUENCE [LARGE SCALE GENOMIC DNA]</scope>
</reference>
<evidence type="ECO:0000256" key="2">
    <source>
        <dbReference type="ARBA" id="ARBA00022598"/>
    </source>
</evidence>
<dbReference type="PROSITE" id="PS00571">
    <property type="entry name" value="AMIDASES"/>
    <property type="match status" value="1"/>
</dbReference>
<comment type="function">
    <text evidence="7">Allows the formation of correctly charged Gln-tRNA(Gln) through the transamidation of misacylated Glu-tRNA(Gln) in organisms which lack glutaminyl-tRNA synthetase. The reaction takes place in the presence of glutamine and ATP through an activated gamma-phospho-Glu-tRNA(Gln).</text>
</comment>
<sequence length="485" mass="53027">MELCELTIKQVQDGLRSKKFSIAELVSDCLKAIDKNKELNAYLEVYGEDALNEAKRLDGATSDFNELPPLWGIPFAVKDNIFIEGKRVSAASKILENYEASYDATAIARMKKTGAIFLGRTNMDEFAMGSSTENSAFKPTKNPHDPSCVPGGSSGGSAAAVAANMCISALGSDTGGSIRQPASFCGVVGLKPTYGMVSRSGLIAMASSLDQIGPLTKTAEDAKIVFDVIKGKDPLDSTTVESNPKSQIPNLKFKIGLPKEYFGQGLDSDVEKIVRDAIKKLQDLGHEIKEISLPISEYALAAYYIIMPAEVSANLARFDGIRYGLVTSDKRQETSLYDIYAKTRAEGFGDEVKRRIMLGTYTLSAGYYDAYYLKAQKVRRLIKEDFEKAFKEVDIIAGPTSPTPAFKFGERTDDPLKMYLADIYTVAVNLAGLPGLSMNAGWVYPEHGRGVEQEGKKLPVGIQFIAPWFQEDRVFNIAAQLEKIL</sequence>
<dbReference type="SUPFAM" id="SSF75304">
    <property type="entry name" value="Amidase signature (AS) enzymes"/>
    <property type="match status" value="1"/>
</dbReference>
<dbReference type="NCBIfam" id="TIGR00132">
    <property type="entry name" value="gatA"/>
    <property type="match status" value="1"/>
</dbReference>
<keyword evidence="5 7" id="KW-0648">Protein biosynthesis</keyword>
<feature type="domain" description="Amidase" evidence="8">
    <location>
        <begin position="24"/>
        <end position="474"/>
    </location>
</feature>
<dbReference type="InterPro" id="IPR004412">
    <property type="entry name" value="GatA"/>
</dbReference>
<feature type="active site" description="Charge relay system" evidence="7">
    <location>
        <position position="153"/>
    </location>
</feature>
<feature type="active site" description="Charge relay system" evidence="7">
    <location>
        <position position="78"/>
    </location>
</feature>
<dbReference type="PANTHER" id="PTHR11895">
    <property type="entry name" value="TRANSAMIDASE"/>
    <property type="match status" value="1"/>
</dbReference>
<evidence type="ECO:0000256" key="5">
    <source>
        <dbReference type="ARBA" id="ARBA00022917"/>
    </source>
</evidence>